<gene>
    <name evidence="1" type="ORF">WDS16_15460</name>
</gene>
<evidence type="ECO:0000313" key="2">
    <source>
        <dbReference type="Proteomes" id="UP001432000"/>
    </source>
</evidence>
<dbReference type="EMBL" id="CP147846">
    <property type="protein sequence ID" value="WXG66680.1"/>
    <property type="molecule type" value="Genomic_DNA"/>
</dbReference>
<accession>A0ABZ2PER2</accession>
<sequence>MNREFSVSDSVVVNADASVLYDAISDPTKMGSWSPENLGAVVLDPRGGAYVGMTFDGHNKRGRVRWITRSTVTVADPSKAFEFRVYAIGAKSPRFKGANATWRYDFEPVPGGTKVTETWTDDRRKWPDALTFVFDKIVTSGRTFPQFQRRNIAKTLANLQKHYA</sequence>
<organism evidence="1 2">
    <name type="scientific">Rhodococcus sovatensis</name>
    <dbReference type="NCBI Taxonomy" id="1805840"/>
    <lineage>
        <taxon>Bacteria</taxon>
        <taxon>Bacillati</taxon>
        <taxon>Actinomycetota</taxon>
        <taxon>Actinomycetes</taxon>
        <taxon>Mycobacteriales</taxon>
        <taxon>Nocardiaceae</taxon>
        <taxon>Rhodococcus</taxon>
    </lineage>
</organism>
<dbReference type="CDD" id="cd07812">
    <property type="entry name" value="SRPBCC"/>
    <property type="match status" value="1"/>
</dbReference>
<dbReference type="Proteomes" id="UP001432000">
    <property type="component" value="Chromosome"/>
</dbReference>
<reference evidence="1 2" key="1">
    <citation type="submission" date="2024-03" db="EMBL/GenBank/DDBJ databases">
        <title>Natural products discovery in diverse microorganisms through a two-stage MS feature dereplication strategy.</title>
        <authorList>
            <person name="Zhang R."/>
        </authorList>
    </citation>
    <scope>NUCLEOTIDE SEQUENCE [LARGE SCALE GENOMIC DNA]</scope>
    <source>
        <strain evidence="1 2">18930</strain>
    </source>
</reference>
<name>A0ABZ2PER2_9NOCA</name>
<dbReference type="SUPFAM" id="SSF55961">
    <property type="entry name" value="Bet v1-like"/>
    <property type="match status" value="1"/>
</dbReference>
<evidence type="ECO:0000313" key="1">
    <source>
        <dbReference type="EMBL" id="WXG66680.1"/>
    </source>
</evidence>
<protein>
    <submittedName>
        <fullName evidence="1">SRPBCC family protein</fullName>
    </submittedName>
</protein>
<dbReference type="InterPro" id="IPR019587">
    <property type="entry name" value="Polyketide_cyclase/dehydratase"/>
</dbReference>
<dbReference type="RefSeq" id="WP_338886124.1">
    <property type="nucleotide sequence ID" value="NZ_CP147846.1"/>
</dbReference>
<dbReference type="Gene3D" id="3.30.530.20">
    <property type="match status" value="1"/>
</dbReference>
<dbReference type="Pfam" id="PF10604">
    <property type="entry name" value="Polyketide_cyc2"/>
    <property type="match status" value="1"/>
</dbReference>
<keyword evidence="2" id="KW-1185">Reference proteome</keyword>
<proteinExistence type="predicted"/>
<dbReference type="InterPro" id="IPR023393">
    <property type="entry name" value="START-like_dom_sf"/>
</dbReference>